<gene>
    <name evidence="1" type="ORF">HID58_005077</name>
</gene>
<reference evidence="1 2" key="1">
    <citation type="submission" date="2021-05" db="EMBL/GenBank/DDBJ databases">
        <title>Genome Assembly of Synthetic Allotetraploid Brassica napus Reveals Homoeologous Exchanges between Subgenomes.</title>
        <authorList>
            <person name="Davis J.T."/>
        </authorList>
    </citation>
    <scope>NUCLEOTIDE SEQUENCE [LARGE SCALE GENOMIC DNA]</scope>
    <source>
        <strain evidence="2">cv. Da-Ae</strain>
        <tissue evidence="1">Seedling</tissue>
    </source>
</reference>
<dbReference type="Proteomes" id="UP000824890">
    <property type="component" value="Unassembled WGS sequence"/>
</dbReference>
<evidence type="ECO:0000313" key="1">
    <source>
        <dbReference type="EMBL" id="KAH0937616.1"/>
    </source>
</evidence>
<evidence type="ECO:0000313" key="2">
    <source>
        <dbReference type="Proteomes" id="UP000824890"/>
    </source>
</evidence>
<dbReference type="EMBL" id="JAGKQM010000002">
    <property type="protein sequence ID" value="KAH0937616.1"/>
    <property type="molecule type" value="Genomic_DNA"/>
</dbReference>
<keyword evidence="2" id="KW-1185">Reference proteome</keyword>
<proteinExistence type="predicted"/>
<protein>
    <submittedName>
        <fullName evidence="1">Uncharacterized protein</fullName>
    </submittedName>
</protein>
<name>A0ABQ8E7L5_BRANA</name>
<sequence length="266" mass="27521">MARNQAGTQDHQCAKNIVLNGIRSRLLSGRNRSSLRRQVCRRWCRTTHRSTPGIDGVPGVVTGAEVSGASADGDWVAGAVAGVTIEAVGLVTGAAMGDFTGFVVGEETGLVAAEGEETGEVAGAKTGGCKGDAMVRDKTGGVAEGDAMVGEETGDFAGVAMVREDLGDVTGAKTGDLTGVAMDREETGEVGGEKTGDLGGAAIVSSENVRPEEVKWVFEINSGTSLENNSDVVSQGSAAEDSPEEVVSQRVWAIERVHCRLVHYQK</sequence>
<accession>A0ABQ8E7L5</accession>
<organism evidence="1 2">
    <name type="scientific">Brassica napus</name>
    <name type="common">Rape</name>
    <dbReference type="NCBI Taxonomy" id="3708"/>
    <lineage>
        <taxon>Eukaryota</taxon>
        <taxon>Viridiplantae</taxon>
        <taxon>Streptophyta</taxon>
        <taxon>Embryophyta</taxon>
        <taxon>Tracheophyta</taxon>
        <taxon>Spermatophyta</taxon>
        <taxon>Magnoliopsida</taxon>
        <taxon>eudicotyledons</taxon>
        <taxon>Gunneridae</taxon>
        <taxon>Pentapetalae</taxon>
        <taxon>rosids</taxon>
        <taxon>malvids</taxon>
        <taxon>Brassicales</taxon>
        <taxon>Brassicaceae</taxon>
        <taxon>Brassiceae</taxon>
        <taxon>Brassica</taxon>
    </lineage>
</organism>
<comment type="caution">
    <text evidence="1">The sequence shown here is derived from an EMBL/GenBank/DDBJ whole genome shotgun (WGS) entry which is preliminary data.</text>
</comment>